<dbReference type="AlphaFoldDB" id="A0A8I3ADU4"/>
<accession>A0A8I3ADU4</accession>
<keyword evidence="3" id="KW-1185">Reference proteome</keyword>
<gene>
    <name evidence="2" type="ORF">JVT61DRAFT_10333</name>
</gene>
<dbReference type="EMBL" id="JAGFBS010000004">
    <property type="protein sequence ID" value="KAG6379788.1"/>
    <property type="molecule type" value="Genomic_DNA"/>
</dbReference>
<name>A0A8I3ADU4_9AGAM</name>
<protein>
    <submittedName>
        <fullName evidence="2">Uncharacterized protein</fullName>
    </submittedName>
</protein>
<organism evidence="2 3">
    <name type="scientific">Boletus reticuloceps</name>
    <dbReference type="NCBI Taxonomy" id="495285"/>
    <lineage>
        <taxon>Eukaryota</taxon>
        <taxon>Fungi</taxon>
        <taxon>Dikarya</taxon>
        <taxon>Basidiomycota</taxon>
        <taxon>Agaricomycotina</taxon>
        <taxon>Agaricomycetes</taxon>
        <taxon>Agaricomycetidae</taxon>
        <taxon>Boletales</taxon>
        <taxon>Boletineae</taxon>
        <taxon>Boletaceae</taxon>
        <taxon>Boletoideae</taxon>
        <taxon>Boletus</taxon>
    </lineage>
</organism>
<comment type="caution">
    <text evidence="2">The sequence shown here is derived from an EMBL/GenBank/DDBJ whole genome shotgun (WGS) entry which is preliminary data.</text>
</comment>
<evidence type="ECO:0000256" key="1">
    <source>
        <dbReference type="SAM" id="MobiDB-lite"/>
    </source>
</evidence>
<dbReference type="Proteomes" id="UP000683000">
    <property type="component" value="Unassembled WGS sequence"/>
</dbReference>
<sequence>MDMSVIPENPNYSDVIDQEKPKCTADNPAGSDKLEEEGIECLEGVEQDPGSQLTKSDTRFATQFEVESQDGAELEEPTIGTTGFIESLESPKQTLQMDAARAPGGQKICAGKKRSKLSLPIALDEDFPFVLTEEECCQVIRPSAISASVNTDIYMKVVFHIDMVKVPGQNARSSAPIGK</sequence>
<evidence type="ECO:0000313" key="3">
    <source>
        <dbReference type="Proteomes" id="UP000683000"/>
    </source>
</evidence>
<evidence type="ECO:0000313" key="2">
    <source>
        <dbReference type="EMBL" id="KAG6379788.1"/>
    </source>
</evidence>
<reference evidence="2" key="1">
    <citation type="submission" date="2021-03" db="EMBL/GenBank/DDBJ databases">
        <title>Evolutionary innovations through gain and loss of genes in the ectomycorrhizal Boletales.</title>
        <authorList>
            <person name="Wu G."/>
            <person name="Miyauchi S."/>
            <person name="Morin E."/>
            <person name="Yang Z.-L."/>
            <person name="Xu J."/>
            <person name="Martin F.M."/>
        </authorList>
    </citation>
    <scope>NUCLEOTIDE SEQUENCE</scope>
    <source>
        <strain evidence="2">BR01</strain>
    </source>
</reference>
<feature type="region of interest" description="Disordered" evidence="1">
    <location>
        <begin position="1"/>
        <end position="32"/>
    </location>
</feature>
<proteinExistence type="predicted"/>